<evidence type="ECO:0000313" key="4">
    <source>
        <dbReference type="Proteomes" id="UP000322976"/>
    </source>
</evidence>
<dbReference type="RefSeq" id="WP_149544013.1">
    <property type="nucleotide sequence ID" value="NZ_VTPS01000001.1"/>
</dbReference>
<evidence type="ECO:0000313" key="3">
    <source>
        <dbReference type="EMBL" id="TZE83395.1"/>
    </source>
</evidence>
<dbReference type="GO" id="GO:0005524">
    <property type="term" value="F:ATP binding"/>
    <property type="evidence" value="ECO:0007669"/>
    <property type="project" value="UniProtKB-KW"/>
</dbReference>
<dbReference type="SUPFAM" id="SSF52374">
    <property type="entry name" value="Nucleotidylyl transferase"/>
    <property type="match status" value="1"/>
</dbReference>
<comment type="catalytic activity">
    <reaction evidence="2">
        <text>cytidine(34) in elongator tRNA(Met) + acetate + ATP = N(4)-acetylcytidine(34) in elongator tRNA(Met) + AMP + diphosphate</text>
        <dbReference type="Rhea" id="RHEA:58144"/>
        <dbReference type="Rhea" id="RHEA-COMP:10693"/>
        <dbReference type="Rhea" id="RHEA-COMP:10694"/>
        <dbReference type="ChEBI" id="CHEBI:30089"/>
        <dbReference type="ChEBI" id="CHEBI:30616"/>
        <dbReference type="ChEBI" id="CHEBI:33019"/>
        <dbReference type="ChEBI" id="CHEBI:74900"/>
        <dbReference type="ChEBI" id="CHEBI:82748"/>
        <dbReference type="ChEBI" id="CHEBI:456215"/>
    </reaction>
</comment>
<dbReference type="EMBL" id="VTPS01000001">
    <property type="protein sequence ID" value="TZE83395.1"/>
    <property type="molecule type" value="Genomic_DNA"/>
</dbReference>
<accession>A0A5D8QFS2</accession>
<dbReference type="InterPro" id="IPR014729">
    <property type="entry name" value="Rossmann-like_a/b/a_fold"/>
</dbReference>
<dbReference type="GO" id="GO:0016740">
    <property type="term" value="F:transferase activity"/>
    <property type="evidence" value="ECO:0007669"/>
    <property type="project" value="UniProtKB-KW"/>
</dbReference>
<feature type="binding site" evidence="2">
    <location>
        <begin position="7"/>
        <end position="20"/>
    </location>
    <ligand>
        <name>ATP</name>
        <dbReference type="ChEBI" id="CHEBI:30616"/>
    </ligand>
</feature>
<dbReference type="GO" id="GO:0006400">
    <property type="term" value="P:tRNA modification"/>
    <property type="evidence" value="ECO:0007669"/>
    <property type="project" value="UniProtKB-UniRule"/>
</dbReference>
<dbReference type="NCBIfam" id="NF010191">
    <property type="entry name" value="PRK13670.1"/>
    <property type="match status" value="1"/>
</dbReference>
<keyword evidence="1 2" id="KW-0819">tRNA processing</keyword>
<feature type="binding site" evidence="2">
    <location>
        <position position="161"/>
    </location>
    <ligand>
        <name>ATP</name>
        <dbReference type="ChEBI" id="CHEBI:30616"/>
    </ligand>
</feature>
<feature type="binding site" evidence="2">
    <location>
        <position position="102"/>
    </location>
    <ligand>
        <name>ATP</name>
        <dbReference type="ChEBI" id="CHEBI:30616"/>
    </ligand>
</feature>
<dbReference type="GO" id="GO:0000049">
    <property type="term" value="F:tRNA binding"/>
    <property type="evidence" value="ECO:0007669"/>
    <property type="project" value="UniProtKB-KW"/>
</dbReference>
<protein>
    <recommendedName>
        <fullName evidence="2">tRNA(Met) cytidine acetate ligase</fullName>
        <ecNumber evidence="2">6.3.4.-</ecNumber>
    </recommendedName>
</protein>
<keyword evidence="2" id="KW-0067">ATP-binding</keyword>
<evidence type="ECO:0000256" key="1">
    <source>
        <dbReference type="ARBA" id="ARBA00022694"/>
    </source>
</evidence>
<comment type="similarity">
    <text evidence="2">Belongs to the TmcAL family.</text>
</comment>
<organism evidence="3 4">
    <name type="scientific">Calorimonas adulescens</name>
    <dbReference type="NCBI Taxonomy" id="2606906"/>
    <lineage>
        <taxon>Bacteria</taxon>
        <taxon>Bacillati</taxon>
        <taxon>Bacillota</taxon>
        <taxon>Clostridia</taxon>
        <taxon>Thermoanaerobacterales</taxon>
        <taxon>Thermoanaerobacteraceae</taxon>
        <taxon>Calorimonas</taxon>
    </lineage>
</organism>
<dbReference type="PANTHER" id="PTHR37825">
    <property type="entry name" value="TRNA(MET) CYTIDINE ACETATE LIGASE"/>
    <property type="match status" value="1"/>
</dbReference>
<keyword evidence="4" id="KW-1185">Reference proteome</keyword>
<keyword evidence="2" id="KW-0436">Ligase</keyword>
<proteinExistence type="inferred from homology"/>
<sequence>MTVLGIVSEYNPFHNGHLYHLKKSIEVTKADAIVTVMSGNFTQRGEPALFNKWIRTEAALKSGINLVIELPVCYSTSSAELFAFGAVSLLNSIGIVDYISFGSENGDIKELMEIAKLLSTEDNDFKFRLKNFLKAGYSFARARQLAIDRESFNKKLITSPNNILGIEYLKWLIRLESKIVPVTIKRLGPEYNDQELNEANHISSATSIRNTLKNGDLEKVLQHLPYSSYEIIRNALLNGQKPLFKSDMERLIYYELIKNDKIEEIFDVSEGLHKRIKDRIYQSQSLDELLLGIKTKRYAYSRLSRILFHILIKYTKNEANSFNQTGPLYVRILGFDNTGRKIIREMKDKCALPIITNLGKQYNNLSETAKKMMHKDILSTDIYSLLSSNDINIGQDYVRGPVVITT</sequence>
<dbReference type="EC" id="6.3.4.-" evidence="2"/>
<name>A0A5D8QFS2_9THEO</name>
<dbReference type="Pfam" id="PF05636">
    <property type="entry name" value="HIGH_NTase1"/>
    <property type="match status" value="1"/>
</dbReference>
<evidence type="ECO:0000256" key="2">
    <source>
        <dbReference type="HAMAP-Rule" id="MF_01539"/>
    </source>
</evidence>
<comment type="caution">
    <text evidence="3">The sequence shown here is derived from an EMBL/GenBank/DDBJ whole genome shotgun (WGS) entry which is preliminary data.</text>
</comment>
<dbReference type="GO" id="GO:0016879">
    <property type="term" value="F:ligase activity, forming carbon-nitrogen bonds"/>
    <property type="evidence" value="ECO:0007669"/>
    <property type="project" value="UniProtKB-UniRule"/>
</dbReference>
<keyword evidence="2" id="KW-0547">Nucleotide-binding</keyword>
<gene>
    <name evidence="2" type="primary">tmcAL</name>
    <name evidence="3" type="ORF">FWJ32_00475</name>
</gene>
<dbReference type="AlphaFoldDB" id="A0A5D8QFS2"/>
<dbReference type="Proteomes" id="UP000322976">
    <property type="component" value="Unassembled WGS sequence"/>
</dbReference>
<dbReference type="HAMAP" id="MF_01539">
    <property type="entry name" value="TmcAL"/>
    <property type="match status" value="1"/>
</dbReference>
<keyword evidence="2" id="KW-0820">tRNA-binding</keyword>
<dbReference type="GO" id="GO:0005737">
    <property type="term" value="C:cytoplasm"/>
    <property type="evidence" value="ECO:0007669"/>
    <property type="project" value="UniProtKB-SubCell"/>
</dbReference>
<comment type="function">
    <text evidence="2">Catalyzes the formation of N(4)-acetylcytidine (ac(4)C) at the wobble position of elongator tRNA(Met), using acetate and ATP as substrates. First activates an acetate ion to form acetyladenylate (Ac-AMP) and then transfers the acetyl group to tRNA to form ac(4)C34.</text>
</comment>
<dbReference type="Gene3D" id="3.40.50.620">
    <property type="entry name" value="HUPs"/>
    <property type="match status" value="1"/>
</dbReference>
<comment type="subcellular location">
    <subcellularLocation>
        <location evidence="2">Cytoplasm</location>
    </subcellularLocation>
</comment>
<keyword evidence="3" id="KW-0808">Transferase</keyword>
<reference evidence="3 4" key="1">
    <citation type="submission" date="2019-08" db="EMBL/GenBank/DDBJ databases">
        <title>Calorimonas adulescens gen. nov., sp. nov., an anaerobic thermophilic bacterium from Sakhalin hot spring.</title>
        <authorList>
            <person name="Khomyakova M.A."/>
            <person name="Merkel A.Y."/>
            <person name="Novikov A."/>
            <person name="Bonch-Osmolovskaya E.A."/>
            <person name="Slobodkin A.I."/>
        </authorList>
    </citation>
    <scope>NUCLEOTIDE SEQUENCE [LARGE SCALE GENOMIC DNA]</scope>
    <source>
        <strain evidence="3 4">A05MB</strain>
    </source>
</reference>
<keyword evidence="2" id="KW-0694">RNA-binding</keyword>
<comment type="caution">
    <text evidence="2">Lacks conserved residue(s) required for the propagation of feature annotation.</text>
</comment>
<dbReference type="InterPro" id="IPR008513">
    <property type="entry name" value="tRNA(Met)_cyd_acetate_ligase"/>
</dbReference>
<feature type="binding site" evidence="2">
    <location>
        <position position="186"/>
    </location>
    <ligand>
        <name>ATP</name>
        <dbReference type="ChEBI" id="CHEBI:30616"/>
    </ligand>
</feature>
<dbReference type="PANTHER" id="PTHR37825:SF1">
    <property type="entry name" value="TRNA(MET) CYTIDINE ACETATE LIGASE"/>
    <property type="match status" value="1"/>
</dbReference>
<keyword evidence="2" id="KW-0963">Cytoplasm</keyword>